<reference evidence="2" key="1">
    <citation type="submission" date="2013-02" db="EMBL/GenBank/DDBJ databases">
        <authorList>
            <consortium name="The Broad Institute Genome Sequencing Platform"/>
            <person name="Cuomo C."/>
            <person name="Becnel J."/>
            <person name="Sanscrainte N."/>
            <person name="Walker B."/>
            <person name="Young S.K."/>
            <person name="Zeng Q."/>
            <person name="Gargeya S."/>
            <person name="Fitzgerald M."/>
            <person name="Haas B."/>
            <person name="Abouelleil A."/>
            <person name="Alvarado L."/>
            <person name="Arachchi H.M."/>
            <person name="Berlin A.M."/>
            <person name="Chapman S.B."/>
            <person name="Dewar J."/>
            <person name="Goldberg J."/>
            <person name="Griggs A."/>
            <person name="Gujja S."/>
            <person name="Hansen M."/>
            <person name="Howarth C."/>
            <person name="Imamovic A."/>
            <person name="Larimer J."/>
            <person name="McCowan C."/>
            <person name="Murphy C."/>
            <person name="Neiman D."/>
            <person name="Pearson M."/>
            <person name="Priest M."/>
            <person name="Roberts A."/>
            <person name="Saif S."/>
            <person name="Shea T."/>
            <person name="Sisk P."/>
            <person name="Sykes S."/>
            <person name="Wortman J."/>
            <person name="Nusbaum C."/>
            <person name="Birren B."/>
        </authorList>
    </citation>
    <scope>NUCLEOTIDE SEQUENCE [LARGE SCALE GENOMIC DNA]</scope>
    <source>
        <strain evidence="2">PRA339</strain>
    </source>
</reference>
<reference evidence="1 2" key="2">
    <citation type="submission" date="2014-03" db="EMBL/GenBank/DDBJ databases">
        <title>The Genome Sequence of Anncaliia algerae insect isolate PRA339.</title>
        <authorList>
            <consortium name="The Broad Institute Genome Sequencing Platform"/>
            <consortium name="The Broad Institute Genome Sequencing Center for Infectious Disease"/>
            <person name="Cuomo C."/>
            <person name="Becnel J."/>
            <person name="Sanscrainte N."/>
            <person name="Walker B."/>
            <person name="Young S.K."/>
            <person name="Zeng Q."/>
            <person name="Gargeya S."/>
            <person name="Fitzgerald M."/>
            <person name="Haas B."/>
            <person name="Abouelleil A."/>
            <person name="Alvarado L."/>
            <person name="Arachchi H.M."/>
            <person name="Berlin A.M."/>
            <person name="Chapman S.B."/>
            <person name="Dewar J."/>
            <person name="Goldberg J."/>
            <person name="Griggs A."/>
            <person name="Gujja S."/>
            <person name="Hansen M."/>
            <person name="Howarth C."/>
            <person name="Imamovic A."/>
            <person name="Larimer J."/>
            <person name="McCowan C."/>
            <person name="Murphy C."/>
            <person name="Neiman D."/>
            <person name="Pearson M."/>
            <person name="Priest M."/>
            <person name="Roberts A."/>
            <person name="Saif S."/>
            <person name="Shea T."/>
            <person name="Sisk P."/>
            <person name="Sykes S."/>
            <person name="Wortman J."/>
            <person name="Nusbaum C."/>
            <person name="Birren B."/>
        </authorList>
    </citation>
    <scope>NUCLEOTIDE SEQUENCE [LARGE SCALE GENOMIC DNA]</scope>
    <source>
        <strain evidence="1 2">PRA339</strain>
    </source>
</reference>
<dbReference type="HOGENOM" id="CLU_2589249_0_0_1"/>
<dbReference type="VEuPathDB" id="MicrosporidiaDB:H312_01640"/>
<gene>
    <name evidence="1" type="ORF">H312_01640</name>
</gene>
<name>A0A059F1D5_9MICR</name>
<evidence type="ECO:0000313" key="1">
    <source>
        <dbReference type="EMBL" id="KCZ80922.1"/>
    </source>
</evidence>
<organism evidence="1 2">
    <name type="scientific">Anncaliia algerae PRA339</name>
    <dbReference type="NCBI Taxonomy" id="1288291"/>
    <lineage>
        <taxon>Eukaryota</taxon>
        <taxon>Fungi</taxon>
        <taxon>Fungi incertae sedis</taxon>
        <taxon>Microsporidia</taxon>
        <taxon>Tubulinosematoidea</taxon>
        <taxon>Tubulinosematidae</taxon>
        <taxon>Anncaliia</taxon>
    </lineage>
</organism>
<keyword evidence="2" id="KW-1185">Reference proteome</keyword>
<sequence>MKGILKPVSSPIYISFLNSKRRIDKKNNIGLQDENNLRNNTKEDLVEFEAILPNTNFKIKRSISLVYNIRQIDVIAWLER</sequence>
<dbReference type="AlphaFoldDB" id="A0A059F1D5"/>
<dbReference type="EMBL" id="KK365157">
    <property type="protein sequence ID" value="KCZ80922.1"/>
    <property type="molecule type" value="Genomic_DNA"/>
</dbReference>
<protein>
    <submittedName>
        <fullName evidence="1">Uncharacterized protein</fullName>
    </submittedName>
</protein>
<proteinExistence type="predicted"/>
<evidence type="ECO:0000313" key="2">
    <source>
        <dbReference type="Proteomes" id="UP000030655"/>
    </source>
</evidence>
<accession>A0A059F1D5</accession>
<dbReference type="Proteomes" id="UP000030655">
    <property type="component" value="Unassembled WGS sequence"/>
</dbReference>